<dbReference type="AlphaFoldDB" id="B4F3A1"/>
<evidence type="ECO:0000256" key="2">
    <source>
        <dbReference type="SAM" id="SignalP"/>
    </source>
</evidence>
<protein>
    <submittedName>
        <fullName evidence="3">Putative integral membrane protein</fullName>
    </submittedName>
</protein>
<feature type="signal peptide" evidence="2">
    <location>
        <begin position="1"/>
        <end position="33"/>
    </location>
</feature>
<geneLocation type="plasmid" evidence="3">
    <name>pVAPB1593</name>
</geneLocation>
<feature type="region of interest" description="Disordered" evidence="1">
    <location>
        <begin position="38"/>
        <end position="59"/>
    </location>
</feature>
<gene>
    <name evidence="3" type="ORF">pVAPB_0260</name>
</gene>
<evidence type="ECO:0000256" key="1">
    <source>
        <dbReference type="SAM" id="MobiDB-lite"/>
    </source>
</evidence>
<name>B4F3A1_RHOHA</name>
<dbReference type="EMBL" id="AM947676">
    <property type="protein sequence ID" value="CAQ30304.1"/>
    <property type="molecule type" value="Genomic_DNA"/>
</dbReference>
<sequence>MGKHRKVSRAAKAGLVPATAAAIVVAGAGVANADPVELPSQGGVTTPAPSTQGGTTTAPQPAYVPEAPSEPIYWVEAPAVQPTYVPKPNYDYETNQYTGYSNYVAPIDYSALHAPVAVEAAPMYIAPPEIIMLGDIHMKRPNWVTTEDMERTNNTSELVRSQVSTFYRSIGVNAERADRVAAGQIAGTVGGALAGAGIGAVPGALIGGTIGGNIGLGIGGYVSIPLAPVPGLPAVVVVPTTVAGTAAGAAIGGAVTAIPGAIAGGAAGFVAGTAFGAGDDEGQRIEVDLPSIDEAAITEQTDTTLTQWEESGPVGQAAATAVRDVVEAAPGIDQQARDWATAQPGGQQVVDAIDGALAQFGRGSAGVAAQLVSGAVGAGVTQA</sequence>
<feature type="compositionally biased region" description="Polar residues" evidence="1">
    <location>
        <begin position="42"/>
        <end position="59"/>
    </location>
</feature>
<organism evidence="3">
    <name type="scientific">Rhodococcus hoagii</name>
    <name type="common">Corynebacterium equii</name>
    <dbReference type="NCBI Taxonomy" id="43767"/>
    <lineage>
        <taxon>Bacteria</taxon>
        <taxon>Bacillati</taxon>
        <taxon>Actinomycetota</taxon>
        <taxon>Actinomycetes</taxon>
        <taxon>Mycobacteriales</taxon>
        <taxon>Nocardiaceae</taxon>
        <taxon>Prescottella</taxon>
    </lineage>
</organism>
<keyword evidence="2" id="KW-0732">Signal</keyword>
<accession>B4F3A1</accession>
<reference evidence="3" key="1">
    <citation type="journal article" date="2008" name="J. Bacteriol.">
        <title>Evolution of the Rhodococcus equi vap pathogenicity island seen through comparison of host-associated vapA and vapB virulence plasmids.</title>
        <authorList>
            <person name="Letek M."/>
            <person name="Ocampo-Sosa A.A."/>
            <person name="Sanders M."/>
            <person name="Fogarty U."/>
            <person name="Buckley T."/>
            <person name="Leadon D.P."/>
            <person name="Gonzalez P."/>
            <person name="Scortti M."/>
            <person name="Meijer W.G."/>
            <person name="Parkhill J."/>
            <person name="Bentley S."/>
            <person name="Vazquez-Boland J.A."/>
        </authorList>
    </citation>
    <scope>NUCLEOTIDE SEQUENCE [LARGE SCALE GENOMIC DNA]</scope>
    <source>
        <strain evidence="3">PAM1593</strain>
        <plasmid evidence="3">pVAPB1593</plasmid>
    </source>
</reference>
<evidence type="ECO:0000313" key="3">
    <source>
        <dbReference type="EMBL" id="CAQ30304.1"/>
    </source>
</evidence>
<proteinExistence type="predicted"/>
<dbReference type="RefSeq" id="WP_012532585.1">
    <property type="nucleotide sequence ID" value="NC_011150.1"/>
</dbReference>
<keyword evidence="3" id="KW-0614">Plasmid</keyword>
<feature type="chain" id="PRO_5002804700" evidence="2">
    <location>
        <begin position="34"/>
        <end position="383"/>
    </location>
</feature>